<evidence type="ECO:0000313" key="2">
    <source>
        <dbReference type="EMBL" id="EMA36797.1"/>
    </source>
</evidence>
<reference evidence="2 3" key="1">
    <citation type="journal article" date="2014" name="PLoS Genet.">
        <title>Phylogenetically driven sequencing of extremely halophilic archaea reveals strategies for static and dynamic osmo-response.</title>
        <authorList>
            <person name="Becker E.A."/>
            <person name="Seitzer P.M."/>
            <person name="Tritt A."/>
            <person name="Larsen D."/>
            <person name="Krusor M."/>
            <person name="Yao A.I."/>
            <person name="Wu D."/>
            <person name="Madern D."/>
            <person name="Eisen J.A."/>
            <person name="Darling A.E."/>
            <person name="Facciotti M.T."/>
        </authorList>
    </citation>
    <scope>NUCLEOTIDE SEQUENCE [LARGE SCALE GENOMIC DNA]</scope>
    <source>
        <strain evidence="2 3">JCM 10879</strain>
    </source>
</reference>
<gene>
    <name evidence="2" type="ORF">C446_11332</name>
</gene>
<dbReference type="OrthoDB" id="224281at2157"/>
<dbReference type="eggNOG" id="arCOG07958">
    <property type="taxonomic scope" value="Archaea"/>
</dbReference>
<feature type="compositionally biased region" description="Basic and acidic residues" evidence="1">
    <location>
        <begin position="109"/>
        <end position="119"/>
    </location>
</feature>
<evidence type="ECO:0000313" key="3">
    <source>
        <dbReference type="Proteomes" id="UP000011607"/>
    </source>
</evidence>
<dbReference type="RefSeq" id="WP_006673171.1">
    <property type="nucleotide sequence ID" value="NZ_AOMA01000112.1"/>
</dbReference>
<dbReference type="EMBL" id="AOMA01000112">
    <property type="protein sequence ID" value="EMA36797.1"/>
    <property type="molecule type" value="Genomic_DNA"/>
</dbReference>
<organism evidence="2 3">
    <name type="scientific">Halobiforma nitratireducens JCM 10879</name>
    <dbReference type="NCBI Taxonomy" id="1227454"/>
    <lineage>
        <taxon>Archaea</taxon>
        <taxon>Methanobacteriati</taxon>
        <taxon>Methanobacteriota</taxon>
        <taxon>Stenosarchaea group</taxon>
        <taxon>Halobacteria</taxon>
        <taxon>Halobacteriales</taxon>
        <taxon>Natrialbaceae</taxon>
        <taxon>Halobiforma</taxon>
    </lineage>
</organism>
<sequence length="146" mass="16310">MSEAAEAVVLEYYEALERGDPLAPYFLESESTVKFGIGESLFGSETVADALRTQTETTTDWTVGSHHLVVEERDGFATFADEVTIAWTDVDTGEDREFESRWSGTLVKTESRREPKPEDVTGSDTDPDAPSWRFATMHVSAPRRLE</sequence>
<accession>M0LTB0</accession>
<protein>
    <submittedName>
        <fullName evidence="2">Uncharacterized protein</fullName>
    </submittedName>
</protein>
<dbReference type="SUPFAM" id="SSF54427">
    <property type="entry name" value="NTF2-like"/>
    <property type="match status" value="1"/>
</dbReference>
<dbReference type="Gene3D" id="3.10.450.50">
    <property type="match status" value="1"/>
</dbReference>
<dbReference type="AlphaFoldDB" id="M0LTB0"/>
<keyword evidence="3" id="KW-1185">Reference proteome</keyword>
<feature type="region of interest" description="Disordered" evidence="1">
    <location>
        <begin position="98"/>
        <end position="146"/>
    </location>
</feature>
<dbReference type="Proteomes" id="UP000011607">
    <property type="component" value="Unassembled WGS sequence"/>
</dbReference>
<name>M0LTB0_9EURY</name>
<evidence type="ECO:0000256" key="1">
    <source>
        <dbReference type="SAM" id="MobiDB-lite"/>
    </source>
</evidence>
<dbReference type="InterPro" id="IPR032710">
    <property type="entry name" value="NTF2-like_dom_sf"/>
</dbReference>
<proteinExistence type="predicted"/>
<comment type="caution">
    <text evidence="2">The sequence shown here is derived from an EMBL/GenBank/DDBJ whole genome shotgun (WGS) entry which is preliminary data.</text>
</comment>